<keyword evidence="1" id="KW-0472">Membrane</keyword>
<comment type="caution">
    <text evidence="2">The sequence shown here is derived from an EMBL/GenBank/DDBJ whole genome shotgun (WGS) entry which is preliminary data.</text>
</comment>
<reference evidence="2 3" key="1">
    <citation type="submission" date="2019-08" db="EMBL/GenBank/DDBJ databases">
        <title>Draft genome sequences of two oriental melons (Cucumis melo L. var makuwa).</title>
        <authorList>
            <person name="Kwon S.-Y."/>
        </authorList>
    </citation>
    <scope>NUCLEOTIDE SEQUENCE [LARGE SCALE GENOMIC DNA]</scope>
    <source>
        <strain evidence="3">cv. Chang Bougi</strain>
        <tissue evidence="2">Leaf</tissue>
    </source>
</reference>
<evidence type="ECO:0000313" key="3">
    <source>
        <dbReference type="Proteomes" id="UP000321947"/>
    </source>
</evidence>
<keyword evidence="1" id="KW-0812">Transmembrane</keyword>
<evidence type="ECO:0000313" key="2">
    <source>
        <dbReference type="EMBL" id="TYK29777.1"/>
    </source>
</evidence>
<proteinExistence type="predicted"/>
<name>A0A5D3E106_CUCMM</name>
<protein>
    <submittedName>
        <fullName evidence="2">Gag-proteinase polyprotein</fullName>
    </submittedName>
</protein>
<dbReference type="Proteomes" id="UP000321947">
    <property type="component" value="Unassembled WGS sequence"/>
</dbReference>
<dbReference type="EMBL" id="SSTD01001271">
    <property type="protein sequence ID" value="TYK29777.1"/>
    <property type="molecule type" value="Genomic_DNA"/>
</dbReference>
<feature type="transmembrane region" description="Helical" evidence="1">
    <location>
        <begin position="152"/>
        <end position="171"/>
    </location>
</feature>
<accession>A0A5D3E106</accession>
<evidence type="ECO:0000256" key="1">
    <source>
        <dbReference type="SAM" id="Phobius"/>
    </source>
</evidence>
<sequence>MSQKKEGDRKIFRYRECGGVGHYQAERPTFLRKQKKNFRVTLSDEESVDSRDDDGNINAFAVRITYENIDDDSECSVESKNDELSIEKLETLWKEDCEARTIQKERIQDLLEENERLMSGELGSGFWWNQYKEERRFYMSRGRKERDLRGRLSFLPPISFGVVVPGLIIYLSTESGQAELPSGMRPLL</sequence>
<keyword evidence="1" id="KW-1133">Transmembrane helix</keyword>
<dbReference type="AlphaFoldDB" id="A0A5D3E106"/>
<organism evidence="2 3">
    <name type="scientific">Cucumis melo var. makuwa</name>
    <name type="common">Oriental melon</name>
    <dbReference type="NCBI Taxonomy" id="1194695"/>
    <lineage>
        <taxon>Eukaryota</taxon>
        <taxon>Viridiplantae</taxon>
        <taxon>Streptophyta</taxon>
        <taxon>Embryophyta</taxon>
        <taxon>Tracheophyta</taxon>
        <taxon>Spermatophyta</taxon>
        <taxon>Magnoliopsida</taxon>
        <taxon>eudicotyledons</taxon>
        <taxon>Gunneridae</taxon>
        <taxon>Pentapetalae</taxon>
        <taxon>rosids</taxon>
        <taxon>fabids</taxon>
        <taxon>Cucurbitales</taxon>
        <taxon>Cucurbitaceae</taxon>
        <taxon>Benincaseae</taxon>
        <taxon>Cucumis</taxon>
    </lineage>
</organism>
<gene>
    <name evidence="2" type="ORF">E5676_scaffold857G00010</name>
</gene>